<dbReference type="PRINTS" id="PR00455">
    <property type="entry name" value="HTHTETR"/>
</dbReference>
<comment type="caution">
    <text evidence="4">The sequence shown here is derived from an EMBL/GenBank/DDBJ whole genome shotgun (WGS) entry which is preliminary data.</text>
</comment>
<evidence type="ECO:0000313" key="5">
    <source>
        <dbReference type="Proteomes" id="UP000014568"/>
    </source>
</evidence>
<dbReference type="Gene3D" id="1.10.357.10">
    <property type="entry name" value="Tetracycline Repressor, domain 2"/>
    <property type="match status" value="1"/>
</dbReference>
<dbReference type="AlphaFoldDB" id="S3NVQ1"/>
<reference evidence="4 5" key="1">
    <citation type="submission" date="2013-06" db="EMBL/GenBank/DDBJ databases">
        <title>The Genome Sequence of Acinetobacter rudis CIP 110305.</title>
        <authorList>
            <consortium name="The Broad Institute Genome Sequencing Platform"/>
            <consortium name="The Broad Institute Genome Sequencing Center for Infectious Disease"/>
            <person name="Cerqueira G."/>
            <person name="Feldgarden M."/>
            <person name="Courvalin P."/>
            <person name="Perichon B."/>
            <person name="Grillot-Courvalin C."/>
            <person name="Clermont D."/>
            <person name="Rocha E."/>
            <person name="Yoon E.-J."/>
            <person name="Nemec A."/>
            <person name="Young S.K."/>
            <person name="Zeng Q."/>
            <person name="Gargeya S."/>
            <person name="Fitzgerald M."/>
            <person name="Abouelleil A."/>
            <person name="Alvarado L."/>
            <person name="Berlin A.M."/>
            <person name="Chapman S.B."/>
            <person name="Dewar J."/>
            <person name="Goldberg J."/>
            <person name="Griggs A."/>
            <person name="Gujja S."/>
            <person name="Hansen M."/>
            <person name="Howarth C."/>
            <person name="Imamovic A."/>
            <person name="Larimer J."/>
            <person name="McCowan C."/>
            <person name="Murphy C."/>
            <person name="Pearson M."/>
            <person name="Priest M."/>
            <person name="Roberts A."/>
            <person name="Saif S."/>
            <person name="Shea T."/>
            <person name="Sykes S."/>
            <person name="Wortman J."/>
            <person name="Nusbaum C."/>
            <person name="Birren B."/>
        </authorList>
    </citation>
    <scope>NUCLEOTIDE SEQUENCE [LARGE SCALE GENOMIC DNA]</scope>
    <source>
        <strain evidence="4 5">CIP 110305</strain>
    </source>
</reference>
<feature type="domain" description="HTH tetR-type" evidence="3">
    <location>
        <begin position="23"/>
        <end position="82"/>
    </location>
</feature>
<keyword evidence="5" id="KW-1185">Reference proteome</keyword>
<dbReference type="eggNOG" id="COG1309">
    <property type="taxonomic scope" value="Bacteria"/>
</dbReference>
<dbReference type="SUPFAM" id="SSF48498">
    <property type="entry name" value="Tetracyclin repressor-like, C-terminal domain"/>
    <property type="match status" value="1"/>
</dbReference>
<dbReference type="EMBL" id="ATGI01000036">
    <property type="protein sequence ID" value="EPF70686.1"/>
    <property type="molecule type" value="Genomic_DNA"/>
</dbReference>
<dbReference type="PANTHER" id="PTHR30055">
    <property type="entry name" value="HTH-TYPE TRANSCRIPTIONAL REGULATOR RUTR"/>
    <property type="match status" value="1"/>
</dbReference>
<dbReference type="InterPro" id="IPR036271">
    <property type="entry name" value="Tet_transcr_reg_TetR-rel_C_sf"/>
</dbReference>
<name>S3NVQ1_9GAMM</name>
<dbReference type="PANTHER" id="PTHR30055:SF223">
    <property type="entry name" value="HTH-TYPE TRANSCRIPTIONAL REGULATOR UIDR"/>
    <property type="match status" value="1"/>
</dbReference>
<dbReference type="GO" id="GO:0003700">
    <property type="term" value="F:DNA-binding transcription factor activity"/>
    <property type="evidence" value="ECO:0007669"/>
    <property type="project" value="TreeGrafter"/>
</dbReference>
<sequence>MSVKYPYTNLATVIMNKRQIIAVENRKILLDAATNVFRQHGINAPLQLIIDQAQLGRATFYRNFTDRRDLVLALMHQALARLEQKAAFFSQYPDGFVRLLKNHVHNLPYLTALMEYWRVIERDDPELQQIYLRRNQILQPLIDTAIQHKICRADLNSQDYALVTALLRASFQGMDEAAQIRLAERAIELLINGIKA</sequence>
<proteinExistence type="predicted"/>
<accession>S3NVQ1</accession>
<dbReference type="Pfam" id="PF00440">
    <property type="entry name" value="TetR_N"/>
    <property type="match status" value="1"/>
</dbReference>
<gene>
    <name evidence="4" type="ORF">F945_02930</name>
</gene>
<dbReference type="GO" id="GO:0000976">
    <property type="term" value="F:transcription cis-regulatory region binding"/>
    <property type="evidence" value="ECO:0007669"/>
    <property type="project" value="TreeGrafter"/>
</dbReference>
<organism evidence="4 5">
    <name type="scientific">Acinetobacter rudis CIP 110305</name>
    <dbReference type="NCBI Taxonomy" id="421052"/>
    <lineage>
        <taxon>Bacteria</taxon>
        <taxon>Pseudomonadati</taxon>
        <taxon>Pseudomonadota</taxon>
        <taxon>Gammaproteobacteria</taxon>
        <taxon>Moraxellales</taxon>
        <taxon>Moraxellaceae</taxon>
        <taxon>Acinetobacter</taxon>
    </lineage>
</organism>
<protein>
    <recommendedName>
        <fullName evidence="3">HTH tetR-type domain-containing protein</fullName>
    </recommendedName>
</protein>
<dbReference type="STRING" id="632955.GCA_000829675_00358"/>
<dbReference type="PATRIC" id="fig|421052.3.peg.2859"/>
<evidence type="ECO:0000256" key="2">
    <source>
        <dbReference type="PROSITE-ProRule" id="PRU00335"/>
    </source>
</evidence>
<dbReference type="InterPro" id="IPR009057">
    <property type="entry name" value="Homeodomain-like_sf"/>
</dbReference>
<evidence type="ECO:0000313" key="4">
    <source>
        <dbReference type="EMBL" id="EPF70686.1"/>
    </source>
</evidence>
<dbReference type="InterPro" id="IPR001647">
    <property type="entry name" value="HTH_TetR"/>
</dbReference>
<evidence type="ECO:0000256" key="1">
    <source>
        <dbReference type="ARBA" id="ARBA00023125"/>
    </source>
</evidence>
<dbReference type="PROSITE" id="PS50977">
    <property type="entry name" value="HTH_TETR_2"/>
    <property type="match status" value="1"/>
</dbReference>
<dbReference type="InterPro" id="IPR050109">
    <property type="entry name" value="HTH-type_TetR-like_transc_reg"/>
</dbReference>
<dbReference type="Proteomes" id="UP000014568">
    <property type="component" value="Unassembled WGS sequence"/>
</dbReference>
<evidence type="ECO:0000259" key="3">
    <source>
        <dbReference type="PROSITE" id="PS50977"/>
    </source>
</evidence>
<feature type="DNA-binding region" description="H-T-H motif" evidence="2">
    <location>
        <begin position="45"/>
        <end position="64"/>
    </location>
</feature>
<keyword evidence="1 2" id="KW-0238">DNA-binding</keyword>
<dbReference type="HOGENOM" id="CLU_069356_17_3_6"/>
<dbReference type="SUPFAM" id="SSF46689">
    <property type="entry name" value="Homeodomain-like"/>
    <property type="match status" value="1"/>
</dbReference>